<dbReference type="InterPro" id="IPR024072">
    <property type="entry name" value="DHFR-like_dom_sf"/>
</dbReference>
<dbReference type="GO" id="GO:0009231">
    <property type="term" value="P:riboflavin biosynthetic process"/>
    <property type="evidence" value="ECO:0007669"/>
    <property type="project" value="InterPro"/>
</dbReference>
<sequence length="199" mass="21263">MSKTVLYMSMSVDGFIAGPNVAKGNGLGDGGHRLHEWFLPDADAARRKGDHLTGVNREVMDEVSATGAVVVGRRTFELAGGWGGDHHDGVPIFVLSRREPDPESRWPGVTYVGDVTAAMSMAKDAAGGKDVLVHGARTARLALAAGVLDELQIHLVPVLLGQGEPLFEDMPPDHIELELLRAVDGSGVAHLRYRVRTEG</sequence>
<feature type="domain" description="Bacterial bifunctional deaminase-reductase C-terminal" evidence="1">
    <location>
        <begin position="5"/>
        <end position="181"/>
    </location>
</feature>
<evidence type="ECO:0000259" key="1">
    <source>
        <dbReference type="Pfam" id="PF01872"/>
    </source>
</evidence>
<dbReference type="RefSeq" id="WP_024935694.1">
    <property type="nucleotide sequence ID" value="NZ_CP083237.1"/>
</dbReference>
<dbReference type="GO" id="GO:0008703">
    <property type="term" value="F:5-amino-6-(5-phosphoribosylamino)uracil reductase activity"/>
    <property type="evidence" value="ECO:0007669"/>
    <property type="project" value="InterPro"/>
</dbReference>
<dbReference type="InParanoid" id="A0A1I4Y0E9"/>
<name>A0A1I4Y0E9_9ACTN</name>
<dbReference type="InterPro" id="IPR002734">
    <property type="entry name" value="RibDG_C"/>
</dbReference>
<evidence type="ECO:0000313" key="2">
    <source>
        <dbReference type="EMBL" id="SFN31542.1"/>
    </source>
</evidence>
<dbReference type="eggNOG" id="COG0262">
    <property type="taxonomic scope" value="Bacteria"/>
</dbReference>
<gene>
    <name evidence="2" type="ORF">SAMN04489713_1011121</name>
</gene>
<dbReference type="PANTHER" id="PTHR38011:SF12">
    <property type="entry name" value="BIFUNCTIONAL DEAMINASE-REDUCTASE DOMAIN PROTEIN"/>
    <property type="match status" value="1"/>
</dbReference>
<proteinExistence type="predicted"/>
<dbReference type="OrthoDB" id="2313602at2"/>
<keyword evidence="3" id="KW-1185">Reference proteome</keyword>
<dbReference type="InterPro" id="IPR050765">
    <property type="entry name" value="Riboflavin_Biosynth_HTPR"/>
</dbReference>
<dbReference type="AlphaFoldDB" id="A0A1I4Y0E9"/>
<dbReference type="Pfam" id="PF01872">
    <property type="entry name" value="RibD_C"/>
    <property type="match status" value="1"/>
</dbReference>
<dbReference type="Gene3D" id="3.40.430.10">
    <property type="entry name" value="Dihydrofolate Reductase, subunit A"/>
    <property type="match status" value="1"/>
</dbReference>
<reference evidence="2 3" key="1">
    <citation type="submission" date="2016-10" db="EMBL/GenBank/DDBJ databases">
        <authorList>
            <person name="de Groot N.N."/>
        </authorList>
    </citation>
    <scope>NUCLEOTIDE SEQUENCE [LARGE SCALE GENOMIC DNA]</scope>
    <source>
        <strain evidence="2 3">DSM 43067</strain>
    </source>
</reference>
<dbReference type="EMBL" id="FOVH01000001">
    <property type="protein sequence ID" value="SFN31542.1"/>
    <property type="molecule type" value="Genomic_DNA"/>
</dbReference>
<dbReference type="Proteomes" id="UP000183413">
    <property type="component" value="Unassembled WGS sequence"/>
</dbReference>
<evidence type="ECO:0000313" key="3">
    <source>
        <dbReference type="Proteomes" id="UP000183413"/>
    </source>
</evidence>
<accession>A0A1I4Y0E9</accession>
<dbReference type="PANTHER" id="PTHR38011">
    <property type="entry name" value="DIHYDROFOLATE REDUCTASE FAMILY PROTEIN (AFU_ORTHOLOGUE AFUA_8G06820)"/>
    <property type="match status" value="1"/>
</dbReference>
<dbReference type="GeneID" id="99656962"/>
<dbReference type="STRING" id="1993.SAMN04489713_1011121"/>
<dbReference type="SUPFAM" id="SSF53597">
    <property type="entry name" value="Dihydrofolate reductase-like"/>
    <property type="match status" value="1"/>
</dbReference>
<protein>
    <submittedName>
        <fullName evidence="2">Dihydrofolate reductase</fullName>
    </submittedName>
</protein>
<organism evidence="2 3">
    <name type="scientific">Actinomadura madurae</name>
    <dbReference type="NCBI Taxonomy" id="1993"/>
    <lineage>
        <taxon>Bacteria</taxon>
        <taxon>Bacillati</taxon>
        <taxon>Actinomycetota</taxon>
        <taxon>Actinomycetes</taxon>
        <taxon>Streptosporangiales</taxon>
        <taxon>Thermomonosporaceae</taxon>
        <taxon>Actinomadura</taxon>
    </lineage>
</organism>